<dbReference type="GO" id="GO:0020037">
    <property type="term" value="F:heme binding"/>
    <property type="evidence" value="ECO:0007669"/>
    <property type="project" value="InterPro"/>
</dbReference>
<name>A0A6J6GJN1_9ZZZZ</name>
<keyword evidence="4" id="KW-0813">Transport</keyword>
<dbReference type="Pfam" id="PF00034">
    <property type="entry name" value="Cytochrom_C"/>
    <property type="match status" value="1"/>
</dbReference>
<evidence type="ECO:0000256" key="5">
    <source>
        <dbReference type="ARBA" id="ARBA00022475"/>
    </source>
</evidence>
<dbReference type="GO" id="GO:0008121">
    <property type="term" value="F:quinol-cytochrome-c reductase activity"/>
    <property type="evidence" value="ECO:0007669"/>
    <property type="project" value="UniProtKB-EC"/>
</dbReference>
<keyword evidence="5" id="KW-1003">Cell membrane</keyword>
<comment type="catalytic activity">
    <reaction evidence="14">
        <text>a quinol + 2 Fe(III)-[cytochrome c](out) = a quinone + 2 Fe(II)-[cytochrome c](out) + 2 H(+)(out)</text>
        <dbReference type="Rhea" id="RHEA:11484"/>
        <dbReference type="Rhea" id="RHEA-COMP:10350"/>
        <dbReference type="Rhea" id="RHEA-COMP:14399"/>
        <dbReference type="ChEBI" id="CHEBI:15378"/>
        <dbReference type="ChEBI" id="CHEBI:24646"/>
        <dbReference type="ChEBI" id="CHEBI:29033"/>
        <dbReference type="ChEBI" id="CHEBI:29034"/>
        <dbReference type="ChEBI" id="CHEBI:132124"/>
        <dbReference type="EC" id="7.1.1.8"/>
    </reaction>
</comment>
<keyword evidence="13 15" id="KW-0472">Membrane</keyword>
<evidence type="ECO:0000313" key="18">
    <source>
        <dbReference type="EMBL" id="CAB4599853.1"/>
    </source>
</evidence>
<accession>A0A6J6GJN1</accession>
<dbReference type="EMBL" id="CAEZUQ010000004">
    <property type="protein sequence ID" value="CAB4599853.1"/>
    <property type="molecule type" value="Genomic_DNA"/>
</dbReference>
<evidence type="ECO:0000256" key="12">
    <source>
        <dbReference type="ARBA" id="ARBA00023004"/>
    </source>
</evidence>
<gene>
    <name evidence="17" type="ORF">UFOPK1425_00143</name>
    <name evidence="18" type="ORF">UFOPK1842_00074</name>
</gene>
<dbReference type="InterPro" id="IPR009152">
    <property type="entry name" value="bc1_cytC-su"/>
</dbReference>
<dbReference type="GO" id="GO:0005886">
    <property type="term" value="C:plasma membrane"/>
    <property type="evidence" value="ECO:0007669"/>
    <property type="project" value="UniProtKB-SubCell"/>
</dbReference>
<keyword evidence="12" id="KW-0408">Iron</keyword>
<evidence type="ECO:0000256" key="2">
    <source>
        <dbReference type="ARBA" id="ARBA00012951"/>
    </source>
</evidence>
<evidence type="ECO:0000256" key="9">
    <source>
        <dbReference type="ARBA" id="ARBA00022737"/>
    </source>
</evidence>
<feature type="domain" description="Cytochrome c" evidence="16">
    <location>
        <begin position="153"/>
        <end position="231"/>
    </location>
</feature>
<evidence type="ECO:0000256" key="15">
    <source>
        <dbReference type="SAM" id="Phobius"/>
    </source>
</evidence>
<evidence type="ECO:0000256" key="11">
    <source>
        <dbReference type="ARBA" id="ARBA00022989"/>
    </source>
</evidence>
<dbReference type="PROSITE" id="PS51007">
    <property type="entry name" value="CYTC"/>
    <property type="match status" value="2"/>
</dbReference>
<keyword evidence="10" id="KW-1278">Translocase</keyword>
<sequence length="273" mass="28898">MKKVKMNSGIKKLSRYRRHRYAGPALLVIALISLGTTYQVASALPSTSRMESTEQSTLIEEGKRIFAQGCSSCHGLNAEGGGIAPSLIGVGAASVDFQVGTGRMPMADMSQQAMRKQPIYNAEQTAALAAYVASLAPGPDAVNEAQLTFERDGNTAEGGELFRTNCAMCHNFAGQGGALTQGKYAPTLMGVDAKYIYEAMITGPQSMPVFSDKTITPEEKLSIIKWIKAAEKEPNLGGASLGRVGPVTEGLLVWTLGLGLLIGIAVWLTAKAR</sequence>
<dbReference type="AlphaFoldDB" id="A0A6J6GJN1"/>
<keyword evidence="9" id="KW-0677">Repeat</keyword>
<evidence type="ECO:0000256" key="7">
    <source>
        <dbReference type="ARBA" id="ARBA00022692"/>
    </source>
</evidence>
<dbReference type="PANTHER" id="PTHR33751:SF13">
    <property type="entry name" value="CYTOCHROME BC1 COMPLEX CYTOCHROME C SUBUNIT"/>
    <property type="match status" value="1"/>
</dbReference>
<dbReference type="SUPFAM" id="SSF46626">
    <property type="entry name" value="Cytochrome c"/>
    <property type="match status" value="2"/>
</dbReference>
<reference evidence="18" key="1">
    <citation type="submission" date="2020-05" db="EMBL/GenBank/DDBJ databases">
        <authorList>
            <person name="Chiriac C."/>
            <person name="Salcher M."/>
            <person name="Ghai R."/>
            <person name="Kavagutti S V."/>
        </authorList>
    </citation>
    <scope>NUCLEOTIDE SEQUENCE</scope>
</reference>
<evidence type="ECO:0000256" key="6">
    <source>
        <dbReference type="ARBA" id="ARBA00022617"/>
    </source>
</evidence>
<feature type="domain" description="Cytochrome c" evidence="16">
    <location>
        <begin position="57"/>
        <end position="136"/>
    </location>
</feature>
<evidence type="ECO:0000313" key="17">
    <source>
        <dbReference type="EMBL" id="CAB4533074.1"/>
    </source>
</evidence>
<dbReference type="PANTHER" id="PTHR33751">
    <property type="entry name" value="CBB3-TYPE CYTOCHROME C OXIDASE SUBUNIT FIXP"/>
    <property type="match status" value="1"/>
</dbReference>
<dbReference type="InterPro" id="IPR050597">
    <property type="entry name" value="Cytochrome_c_Oxidase_Subunit"/>
</dbReference>
<dbReference type="Pfam" id="PF13442">
    <property type="entry name" value="Cytochrome_CBB3"/>
    <property type="match status" value="1"/>
</dbReference>
<comment type="subcellular location">
    <subcellularLocation>
        <location evidence="1">Cell membrane</location>
        <topology evidence="1">Multi-pass membrane protein</topology>
    </subcellularLocation>
</comment>
<keyword evidence="8" id="KW-0479">Metal-binding</keyword>
<dbReference type="GO" id="GO:0005506">
    <property type="term" value="F:iron ion binding"/>
    <property type="evidence" value="ECO:0007669"/>
    <property type="project" value="InterPro"/>
</dbReference>
<evidence type="ECO:0000256" key="10">
    <source>
        <dbReference type="ARBA" id="ARBA00022967"/>
    </source>
</evidence>
<dbReference type="InterPro" id="IPR009056">
    <property type="entry name" value="Cyt_c-like_dom"/>
</dbReference>
<keyword evidence="6" id="KW-0349">Heme</keyword>
<feature type="transmembrane region" description="Helical" evidence="15">
    <location>
        <begin position="251"/>
        <end position="270"/>
    </location>
</feature>
<keyword evidence="7 15" id="KW-0812">Transmembrane</keyword>
<evidence type="ECO:0000256" key="4">
    <source>
        <dbReference type="ARBA" id="ARBA00022448"/>
    </source>
</evidence>
<dbReference type="PIRSF" id="PIRSF000007">
    <property type="entry name" value="Ubiq_cycred_cyc"/>
    <property type="match status" value="1"/>
</dbReference>
<dbReference type="EMBL" id="CAEZSJ010000014">
    <property type="protein sequence ID" value="CAB4533074.1"/>
    <property type="molecule type" value="Genomic_DNA"/>
</dbReference>
<evidence type="ECO:0000256" key="13">
    <source>
        <dbReference type="ARBA" id="ARBA00023136"/>
    </source>
</evidence>
<dbReference type="EC" id="7.1.1.8" evidence="2"/>
<evidence type="ECO:0000256" key="3">
    <source>
        <dbReference type="ARBA" id="ARBA00017819"/>
    </source>
</evidence>
<proteinExistence type="predicted"/>
<evidence type="ECO:0000256" key="8">
    <source>
        <dbReference type="ARBA" id="ARBA00022723"/>
    </source>
</evidence>
<keyword evidence="11 15" id="KW-1133">Transmembrane helix</keyword>
<protein>
    <recommendedName>
        <fullName evidence="3">Cytochrome bc1 complex cytochrome c subunit</fullName>
        <ecNumber evidence="2">7.1.1.8</ecNumber>
    </recommendedName>
</protein>
<organism evidence="18">
    <name type="scientific">freshwater metagenome</name>
    <dbReference type="NCBI Taxonomy" id="449393"/>
    <lineage>
        <taxon>unclassified sequences</taxon>
        <taxon>metagenomes</taxon>
        <taxon>ecological metagenomes</taxon>
    </lineage>
</organism>
<evidence type="ECO:0000256" key="14">
    <source>
        <dbReference type="ARBA" id="ARBA00029351"/>
    </source>
</evidence>
<dbReference type="Gene3D" id="1.10.760.10">
    <property type="entry name" value="Cytochrome c-like domain"/>
    <property type="match status" value="2"/>
</dbReference>
<evidence type="ECO:0000256" key="1">
    <source>
        <dbReference type="ARBA" id="ARBA00004651"/>
    </source>
</evidence>
<evidence type="ECO:0000259" key="16">
    <source>
        <dbReference type="PROSITE" id="PS51007"/>
    </source>
</evidence>
<dbReference type="InterPro" id="IPR036909">
    <property type="entry name" value="Cyt_c-like_dom_sf"/>
</dbReference>